<evidence type="ECO:0000256" key="5">
    <source>
        <dbReference type="ARBA" id="ARBA00022989"/>
    </source>
</evidence>
<feature type="region of interest" description="Disordered" evidence="9">
    <location>
        <begin position="331"/>
        <end position="368"/>
    </location>
</feature>
<dbReference type="GO" id="GO:0034220">
    <property type="term" value="P:monoatomic ion transmembrane transport"/>
    <property type="evidence" value="ECO:0007669"/>
    <property type="project" value="UniProtKB-KW"/>
</dbReference>
<evidence type="ECO:0000256" key="10">
    <source>
        <dbReference type="SAM" id="Phobius"/>
    </source>
</evidence>
<keyword evidence="8" id="KW-0407">Ion channel</keyword>
<dbReference type="AlphaFoldDB" id="A0A978VSL3"/>
<evidence type="ECO:0000313" key="11">
    <source>
        <dbReference type="EMBL" id="KAH7541808.1"/>
    </source>
</evidence>
<evidence type="ECO:0000256" key="9">
    <source>
        <dbReference type="SAM" id="MobiDB-lite"/>
    </source>
</evidence>
<evidence type="ECO:0000256" key="3">
    <source>
        <dbReference type="ARBA" id="ARBA00022448"/>
    </source>
</evidence>
<name>A0A978VSL3_ZIZJJ</name>
<dbReference type="PANTHER" id="PTHR31086">
    <property type="entry name" value="ALUMINUM-ACTIVATED MALATE TRANSPORTER 10"/>
    <property type="match status" value="1"/>
</dbReference>
<evidence type="ECO:0000313" key="12">
    <source>
        <dbReference type="Proteomes" id="UP000813462"/>
    </source>
</evidence>
<proteinExistence type="inferred from homology"/>
<feature type="compositionally biased region" description="Basic and acidic residues" evidence="9">
    <location>
        <begin position="336"/>
        <end position="349"/>
    </location>
</feature>
<dbReference type="InterPro" id="IPR020966">
    <property type="entry name" value="ALMT"/>
</dbReference>
<evidence type="ECO:0000256" key="1">
    <source>
        <dbReference type="ARBA" id="ARBA00004141"/>
    </source>
</evidence>
<evidence type="ECO:0000256" key="6">
    <source>
        <dbReference type="ARBA" id="ARBA00023065"/>
    </source>
</evidence>
<evidence type="ECO:0008006" key="13">
    <source>
        <dbReference type="Google" id="ProtNLM"/>
    </source>
</evidence>
<dbReference type="Proteomes" id="UP000813462">
    <property type="component" value="Unassembled WGS sequence"/>
</dbReference>
<feature type="transmembrane region" description="Helical" evidence="10">
    <location>
        <begin position="76"/>
        <end position="95"/>
    </location>
</feature>
<evidence type="ECO:0000256" key="2">
    <source>
        <dbReference type="ARBA" id="ARBA00007079"/>
    </source>
</evidence>
<comment type="subcellular location">
    <subcellularLocation>
        <location evidence="1">Membrane</location>
        <topology evidence="1">Multi-pass membrane protein</topology>
    </subcellularLocation>
</comment>
<protein>
    <recommendedName>
        <fullName evidence="13">Aluminum-activated malate transporter 2-like</fullName>
    </recommendedName>
</protein>
<keyword evidence="6" id="KW-0406">Ion transport</keyword>
<reference evidence="11" key="1">
    <citation type="journal article" date="2021" name="Front. Plant Sci.">
        <title>Chromosome-Scale Genome Assembly for Chinese Sour Jujube and Insights Into Its Genome Evolution and Domestication Signature.</title>
        <authorList>
            <person name="Shen L.-Y."/>
            <person name="Luo H."/>
            <person name="Wang X.-L."/>
            <person name="Wang X.-M."/>
            <person name="Qiu X.-J."/>
            <person name="Liu H."/>
            <person name="Zhou S.-S."/>
            <person name="Jia K.-H."/>
            <person name="Nie S."/>
            <person name="Bao Y.-T."/>
            <person name="Zhang R.-G."/>
            <person name="Yun Q.-Z."/>
            <person name="Chai Y.-H."/>
            <person name="Lu J.-Y."/>
            <person name="Li Y."/>
            <person name="Zhao S.-W."/>
            <person name="Mao J.-F."/>
            <person name="Jia S.-G."/>
            <person name="Mao Y.-M."/>
        </authorList>
    </citation>
    <scope>NUCLEOTIDE SEQUENCE</scope>
    <source>
        <strain evidence="11">AT0</strain>
        <tissue evidence="11">Leaf</tissue>
    </source>
</reference>
<dbReference type="EMBL" id="JAEACU010000002">
    <property type="protein sequence ID" value="KAH7541808.1"/>
    <property type="molecule type" value="Genomic_DNA"/>
</dbReference>
<comment type="similarity">
    <text evidence="2">Belongs to the aromatic acid exporter (TC 2.A.85) family.</text>
</comment>
<keyword evidence="3" id="KW-0813">Transport</keyword>
<keyword evidence="7 10" id="KW-0472">Membrane</keyword>
<feature type="transmembrane region" description="Helical" evidence="10">
    <location>
        <begin position="45"/>
        <end position="64"/>
    </location>
</feature>
<dbReference type="GO" id="GO:0016020">
    <property type="term" value="C:membrane"/>
    <property type="evidence" value="ECO:0007669"/>
    <property type="project" value="UniProtKB-SubCell"/>
</dbReference>
<evidence type="ECO:0000256" key="8">
    <source>
        <dbReference type="ARBA" id="ARBA00023303"/>
    </source>
</evidence>
<sequence>MEVESPNHQEKSRGWFKSLSEKLWSKMDDFVRRLIKLGKDDPKKIVHAIKVGLTITFVSIFYYFDPLFDGFGVSAMWAVLTVVVVFEYSVGATLGKGLNRMLATMVAGALGIGAHRIATLSGHTGEPILISVFNLIVGYADEYFKVSVDDQDGRSKDKSFLEGYKSILTSKNSEETMANLARWEPRHGRFRYRHPWKQYLKVGTLARECAYKIEALHSYLRSEIQTPPEVRNRIVEPCTMISKESSKALKELATTIRKMTRSSIPDIHVANSKAAAENLKSILKSGLSKDVDLLLVVPAAATASLLLEIVTCTEKIAEAVHELESRARFKRAKPRVIPDHQDDSSHHQLDQQGITNGSHDHHDDYVITIDGNGYSSNQVVPASRNHV</sequence>
<evidence type="ECO:0000256" key="7">
    <source>
        <dbReference type="ARBA" id="ARBA00023136"/>
    </source>
</evidence>
<gene>
    <name evidence="11" type="ORF">FEM48_Zijuj02G0006900</name>
</gene>
<keyword evidence="4 10" id="KW-0812">Transmembrane</keyword>
<organism evidence="11 12">
    <name type="scientific">Ziziphus jujuba var. spinosa</name>
    <dbReference type="NCBI Taxonomy" id="714518"/>
    <lineage>
        <taxon>Eukaryota</taxon>
        <taxon>Viridiplantae</taxon>
        <taxon>Streptophyta</taxon>
        <taxon>Embryophyta</taxon>
        <taxon>Tracheophyta</taxon>
        <taxon>Spermatophyta</taxon>
        <taxon>Magnoliopsida</taxon>
        <taxon>eudicotyledons</taxon>
        <taxon>Gunneridae</taxon>
        <taxon>Pentapetalae</taxon>
        <taxon>rosids</taxon>
        <taxon>fabids</taxon>
        <taxon>Rosales</taxon>
        <taxon>Rhamnaceae</taxon>
        <taxon>Paliureae</taxon>
        <taxon>Ziziphus</taxon>
    </lineage>
</organism>
<comment type="caution">
    <text evidence="11">The sequence shown here is derived from an EMBL/GenBank/DDBJ whole genome shotgun (WGS) entry which is preliminary data.</text>
</comment>
<accession>A0A978VSL3</accession>
<dbReference type="Pfam" id="PF11744">
    <property type="entry name" value="ALMT"/>
    <property type="match status" value="1"/>
</dbReference>
<dbReference type="GO" id="GO:0015743">
    <property type="term" value="P:malate transport"/>
    <property type="evidence" value="ECO:0007669"/>
    <property type="project" value="InterPro"/>
</dbReference>
<evidence type="ECO:0000256" key="4">
    <source>
        <dbReference type="ARBA" id="ARBA00022692"/>
    </source>
</evidence>
<keyword evidence="5 10" id="KW-1133">Transmembrane helix</keyword>